<evidence type="ECO:0000313" key="9">
    <source>
        <dbReference type="EMBL" id="MCU6765227.1"/>
    </source>
</evidence>
<keyword evidence="9" id="KW-0808">Transferase</keyword>
<keyword evidence="3" id="KW-1003">Cell membrane</keyword>
<organism evidence="9 10">
    <name type="scientific">Blautia ammoniilytica</name>
    <dbReference type="NCBI Taxonomy" id="2981782"/>
    <lineage>
        <taxon>Bacteria</taxon>
        <taxon>Bacillati</taxon>
        <taxon>Bacillota</taxon>
        <taxon>Clostridia</taxon>
        <taxon>Lachnospirales</taxon>
        <taxon>Lachnospiraceae</taxon>
        <taxon>Blautia</taxon>
    </lineage>
</organism>
<evidence type="ECO:0000256" key="7">
    <source>
        <dbReference type="SAM" id="Phobius"/>
    </source>
</evidence>
<feature type="transmembrane region" description="Helical" evidence="7">
    <location>
        <begin position="12"/>
        <end position="32"/>
    </location>
</feature>
<dbReference type="EMBL" id="JAOQJL010000011">
    <property type="protein sequence ID" value="MCU6765227.1"/>
    <property type="molecule type" value="Genomic_DNA"/>
</dbReference>
<sequence>MNERKIASNHYPGLDVVRVIAIAGIVLMHVLANGNYGLSGFLFEKVIGTAGNFTILFMTVSAFGMCCGYYEKFKAGTINIETFYKRRYEKLWPFFALLCILDVVISPSANSIYEIFANLTMLQGLLPNPQISVVGVSWTLAVIFVFYLLFPFFCFLLFSKKRAWLGFIIAGIYNIFCQLYFFDAQHVLGNFMERENILYSAIFFMAGGLIYLYRDELERLKNIRIVAVIFLTIAASTYYFLSQNDLVMAVFSVAIIIFAITTDGKLGENKLIKKLSSISFEVYLSHMMIYRVLEKVKITQIFGVNAFSYGMTAILTLAGAIVFSSIVKVVLEKFIICMKERVNHV</sequence>
<keyword evidence="10" id="KW-1185">Reference proteome</keyword>
<feature type="transmembrane region" description="Helical" evidence="7">
    <location>
        <begin position="247"/>
        <end position="263"/>
    </location>
</feature>
<feature type="transmembrane region" description="Helical" evidence="7">
    <location>
        <begin position="133"/>
        <end position="157"/>
    </location>
</feature>
<dbReference type="RefSeq" id="WP_158421259.1">
    <property type="nucleotide sequence ID" value="NZ_JAOQJL010000011.1"/>
</dbReference>
<feature type="transmembrane region" description="Helical" evidence="7">
    <location>
        <begin position="164"/>
        <end position="182"/>
    </location>
</feature>
<feature type="transmembrane region" description="Helical" evidence="7">
    <location>
        <begin position="225"/>
        <end position="241"/>
    </location>
</feature>
<dbReference type="InterPro" id="IPR002656">
    <property type="entry name" value="Acyl_transf_3_dom"/>
</dbReference>
<dbReference type="GO" id="GO:0016746">
    <property type="term" value="F:acyltransferase activity"/>
    <property type="evidence" value="ECO:0007669"/>
    <property type="project" value="UniProtKB-KW"/>
</dbReference>
<dbReference type="PANTHER" id="PTHR40074:SF2">
    <property type="entry name" value="O-ACETYLTRANSFERASE WECH"/>
    <property type="match status" value="1"/>
</dbReference>
<feature type="domain" description="Acyltransferase 3" evidence="8">
    <location>
        <begin position="12"/>
        <end position="323"/>
    </location>
</feature>
<evidence type="ECO:0000256" key="4">
    <source>
        <dbReference type="ARBA" id="ARBA00022692"/>
    </source>
</evidence>
<evidence type="ECO:0000259" key="8">
    <source>
        <dbReference type="Pfam" id="PF01757"/>
    </source>
</evidence>
<evidence type="ECO:0000256" key="3">
    <source>
        <dbReference type="ARBA" id="ARBA00022475"/>
    </source>
</evidence>
<protein>
    <submittedName>
        <fullName evidence="9">Acyltransferase</fullName>
    </submittedName>
</protein>
<dbReference type="Pfam" id="PF01757">
    <property type="entry name" value="Acyl_transf_3"/>
    <property type="match status" value="1"/>
</dbReference>
<evidence type="ECO:0000256" key="1">
    <source>
        <dbReference type="ARBA" id="ARBA00004651"/>
    </source>
</evidence>
<feature type="transmembrane region" description="Helical" evidence="7">
    <location>
        <begin position="91"/>
        <end position="113"/>
    </location>
</feature>
<evidence type="ECO:0000256" key="2">
    <source>
        <dbReference type="ARBA" id="ARBA00007400"/>
    </source>
</evidence>
<comment type="similarity">
    <text evidence="2">Belongs to the acyltransferase 3 family.</text>
</comment>
<name>A0ABT2TUF3_9FIRM</name>
<reference evidence="9 10" key="1">
    <citation type="journal article" date="2021" name="ISME Commun">
        <title>Automated analysis of genomic sequences facilitates high-throughput and comprehensive description of bacteria.</title>
        <authorList>
            <person name="Hitch T.C.A."/>
        </authorList>
    </citation>
    <scope>NUCLEOTIDE SEQUENCE [LARGE SCALE GENOMIC DNA]</scope>
    <source>
        <strain evidence="9 10">Sanger_23</strain>
    </source>
</reference>
<accession>A0ABT2TUF3</accession>
<evidence type="ECO:0000313" key="10">
    <source>
        <dbReference type="Proteomes" id="UP001652409"/>
    </source>
</evidence>
<keyword evidence="9" id="KW-0012">Acyltransferase</keyword>
<gene>
    <name evidence="9" type="ORF">OCV61_07330</name>
</gene>
<keyword evidence="5 7" id="KW-1133">Transmembrane helix</keyword>
<keyword evidence="4 7" id="KW-0812">Transmembrane</keyword>
<comment type="subcellular location">
    <subcellularLocation>
        <location evidence="1">Cell membrane</location>
        <topology evidence="1">Multi-pass membrane protein</topology>
    </subcellularLocation>
</comment>
<evidence type="ECO:0000256" key="6">
    <source>
        <dbReference type="ARBA" id="ARBA00023136"/>
    </source>
</evidence>
<feature type="transmembrane region" description="Helical" evidence="7">
    <location>
        <begin position="197"/>
        <end position="213"/>
    </location>
</feature>
<proteinExistence type="inferred from homology"/>
<keyword evidence="6 7" id="KW-0472">Membrane</keyword>
<dbReference type="Proteomes" id="UP001652409">
    <property type="component" value="Unassembled WGS sequence"/>
</dbReference>
<dbReference type="PANTHER" id="PTHR40074">
    <property type="entry name" value="O-ACETYLTRANSFERASE WECH"/>
    <property type="match status" value="1"/>
</dbReference>
<evidence type="ECO:0000256" key="5">
    <source>
        <dbReference type="ARBA" id="ARBA00022989"/>
    </source>
</evidence>
<feature type="transmembrane region" description="Helical" evidence="7">
    <location>
        <begin position="52"/>
        <end position="70"/>
    </location>
</feature>
<comment type="caution">
    <text evidence="9">The sequence shown here is derived from an EMBL/GenBank/DDBJ whole genome shotgun (WGS) entry which is preliminary data.</text>
</comment>